<keyword evidence="2" id="KW-0235">DNA replication</keyword>
<keyword evidence="7" id="KW-1185">Reference proteome</keyword>
<gene>
    <name evidence="6" type="ORF">PECAL_2P06730</name>
</gene>
<dbReference type="FunFam" id="1.10.8.60:FF:000012">
    <property type="entry name" value="Replication factor C subunit 4"/>
    <property type="match status" value="1"/>
</dbReference>
<keyword evidence="3" id="KW-0547">Nucleotide-binding</keyword>
<dbReference type="Pfam" id="PF08542">
    <property type="entry name" value="Rep_fac_C"/>
    <property type="match status" value="1"/>
</dbReference>
<evidence type="ECO:0000313" key="6">
    <source>
        <dbReference type="EMBL" id="CAH0367641.1"/>
    </source>
</evidence>
<dbReference type="InterPro" id="IPR008921">
    <property type="entry name" value="DNA_pol3_clamp-load_cplx_C"/>
</dbReference>
<dbReference type="InterPro" id="IPR003593">
    <property type="entry name" value="AAA+_ATPase"/>
</dbReference>
<dbReference type="PANTHER" id="PTHR11669:SF5">
    <property type="entry name" value="REPLICATION FACTOR C SUBUNIT 2"/>
    <property type="match status" value="1"/>
</dbReference>
<evidence type="ECO:0000256" key="1">
    <source>
        <dbReference type="ARBA" id="ARBA00005378"/>
    </source>
</evidence>
<organism evidence="6 7">
    <name type="scientific">Pelagomonas calceolata</name>
    <dbReference type="NCBI Taxonomy" id="35677"/>
    <lineage>
        <taxon>Eukaryota</taxon>
        <taxon>Sar</taxon>
        <taxon>Stramenopiles</taxon>
        <taxon>Ochrophyta</taxon>
        <taxon>Pelagophyceae</taxon>
        <taxon>Pelagomonadales</taxon>
        <taxon>Pelagomonadaceae</taxon>
        <taxon>Pelagomonas</taxon>
    </lineage>
</organism>
<dbReference type="GO" id="GO:0003689">
    <property type="term" value="F:DNA clamp loader activity"/>
    <property type="evidence" value="ECO:0007669"/>
    <property type="project" value="TreeGrafter"/>
</dbReference>
<dbReference type="SUPFAM" id="SSF48019">
    <property type="entry name" value="post-AAA+ oligomerization domain-like"/>
    <property type="match status" value="1"/>
</dbReference>
<dbReference type="FunFam" id="3.40.50.300:FF:003154">
    <property type="entry name" value="Serine/threonine-protein phosphatase"/>
    <property type="match status" value="1"/>
</dbReference>
<dbReference type="Pfam" id="PF00004">
    <property type="entry name" value="AAA"/>
    <property type="match status" value="1"/>
</dbReference>
<keyword evidence="4" id="KW-0067">ATP-binding</keyword>
<dbReference type="InterPro" id="IPR047854">
    <property type="entry name" value="RFC_lid"/>
</dbReference>
<evidence type="ECO:0000313" key="7">
    <source>
        <dbReference type="Proteomes" id="UP000789595"/>
    </source>
</evidence>
<dbReference type="NCBIfam" id="NF001679">
    <property type="entry name" value="PRK00440.1"/>
    <property type="match status" value="1"/>
</dbReference>
<evidence type="ECO:0000259" key="5">
    <source>
        <dbReference type="SMART" id="SM00382"/>
    </source>
</evidence>
<evidence type="ECO:0000256" key="4">
    <source>
        <dbReference type="ARBA" id="ARBA00022840"/>
    </source>
</evidence>
<dbReference type="OrthoDB" id="4199794at2759"/>
<comment type="caution">
    <text evidence="6">The sequence shown here is derived from an EMBL/GenBank/DDBJ whole genome shotgun (WGS) entry which is preliminary data.</text>
</comment>
<dbReference type="Gene3D" id="1.10.8.60">
    <property type="match status" value="1"/>
</dbReference>
<dbReference type="SMART" id="SM00382">
    <property type="entry name" value="AAA"/>
    <property type="match status" value="1"/>
</dbReference>
<protein>
    <recommendedName>
        <fullName evidence="5">AAA+ ATPase domain-containing protein</fullName>
    </recommendedName>
</protein>
<dbReference type="InterPro" id="IPR050238">
    <property type="entry name" value="DNA_Rep/Repair_Clamp_Loader"/>
</dbReference>
<comment type="similarity">
    <text evidence="1">Belongs to the activator 1 small subunits family.</text>
</comment>
<dbReference type="GO" id="GO:0016887">
    <property type="term" value="F:ATP hydrolysis activity"/>
    <property type="evidence" value="ECO:0007669"/>
    <property type="project" value="InterPro"/>
</dbReference>
<reference evidence="6" key="1">
    <citation type="submission" date="2021-11" db="EMBL/GenBank/DDBJ databases">
        <authorList>
            <consortium name="Genoscope - CEA"/>
            <person name="William W."/>
        </authorList>
    </citation>
    <scope>NUCLEOTIDE SEQUENCE</scope>
</reference>
<dbReference type="InterPro" id="IPR003959">
    <property type="entry name" value="ATPase_AAA_core"/>
</dbReference>
<dbReference type="Proteomes" id="UP000789595">
    <property type="component" value="Unassembled WGS sequence"/>
</dbReference>
<dbReference type="InterPro" id="IPR027417">
    <property type="entry name" value="P-loop_NTPase"/>
</dbReference>
<dbReference type="GO" id="GO:0005524">
    <property type="term" value="F:ATP binding"/>
    <property type="evidence" value="ECO:0007669"/>
    <property type="project" value="UniProtKB-KW"/>
</dbReference>
<dbReference type="GO" id="GO:0005663">
    <property type="term" value="C:DNA replication factor C complex"/>
    <property type="evidence" value="ECO:0007669"/>
    <property type="project" value="TreeGrafter"/>
</dbReference>
<dbReference type="PANTHER" id="PTHR11669">
    <property type="entry name" value="REPLICATION FACTOR C / DNA POLYMERASE III GAMMA-TAU SUBUNIT"/>
    <property type="match status" value="1"/>
</dbReference>
<dbReference type="GO" id="GO:0006281">
    <property type="term" value="P:DNA repair"/>
    <property type="evidence" value="ECO:0007669"/>
    <property type="project" value="TreeGrafter"/>
</dbReference>
<accession>A0A8J2SC33</accession>
<feature type="domain" description="AAA+ ATPase" evidence="5">
    <location>
        <begin position="36"/>
        <end position="168"/>
    </location>
</feature>
<dbReference type="EMBL" id="CAKKNE010000002">
    <property type="protein sequence ID" value="CAH0367641.1"/>
    <property type="molecule type" value="Genomic_DNA"/>
</dbReference>
<dbReference type="SUPFAM" id="SSF52540">
    <property type="entry name" value="P-loop containing nucleoside triphosphate hydrolases"/>
    <property type="match status" value="1"/>
</dbReference>
<dbReference type="GO" id="GO:0006261">
    <property type="term" value="P:DNA-templated DNA replication"/>
    <property type="evidence" value="ECO:0007669"/>
    <property type="project" value="TreeGrafter"/>
</dbReference>
<proteinExistence type="inferred from homology"/>
<dbReference type="Pfam" id="PF21960">
    <property type="entry name" value="RCF1-5-like_lid"/>
    <property type="match status" value="1"/>
</dbReference>
<sequence>MSTQPWVEKYRPQLLKDVVGNEETVAKLQAVVNGGNMPNIILSGPPGTGKTTTMLCLARQLLGPLAKDAVMELNASDERGIAVVRDKIKMFAKKRVNLPAGQHKLVILDEADSMTAAAQQAMRRTMELFSSTTRFALACNTSNKITEPIQSRCAILRFTRLSDEQLLRRLQYVCKEEGVSYEPEGLEALIFTAEGDMRNALNNLQSTHSGFSVVNQDTVFKVCDQPHPHIARGILEACLEGRLDDALAGLRGLSESGYAPVDIVGTLFKVVKSHKMPEARQLEVIKEVGFCHTRIADGCASLVQLTGMVARLCQLAEEK</sequence>
<evidence type="ECO:0000256" key="3">
    <source>
        <dbReference type="ARBA" id="ARBA00022741"/>
    </source>
</evidence>
<dbReference type="GO" id="GO:0003677">
    <property type="term" value="F:DNA binding"/>
    <property type="evidence" value="ECO:0007669"/>
    <property type="project" value="InterPro"/>
</dbReference>
<name>A0A8J2SC33_9STRA</name>
<dbReference type="AlphaFoldDB" id="A0A8J2SC33"/>
<dbReference type="Gene3D" id="1.20.272.10">
    <property type="match status" value="1"/>
</dbReference>
<dbReference type="Gene3D" id="3.40.50.300">
    <property type="entry name" value="P-loop containing nucleotide triphosphate hydrolases"/>
    <property type="match status" value="1"/>
</dbReference>
<dbReference type="CDD" id="cd00009">
    <property type="entry name" value="AAA"/>
    <property type="match status" value="1"/>
</dbReference>
<dbReference type="GO" id="GO:0005634">
    <property type="term" value="C:nucleus"/>
    <property type="evidence" value="ECO:0007669"/>
    <property type="project" value="TreeGrafter"/>
</dbReference>
<evidence type="ECO:0000256" key="2">
    <source>
        <dbReference type="ARBA" id="ARBA00022705"/>
    </source>
</evidence>
<dbReference type="InterPro" id="IPR013748">
    <property type="entry name" value="Rep_factorC_C"/>
</dbReference>
<dbReference type="CDD" id="cd18140">
    <property type="entry name" value="HLD_clamp_RFC"/>
    <property type="match status" value="1"/>
</dbReference>